<name>A0ABX6TVM8_9BACT</name>
<evidence type="ECO:0008006" key="3">
    <source>
        <dbReference type="Google" id="ProtNLM"/>
    </source>
</evidence>
<evidence type="ECO:0000313" key="2">
    <source>
        <dbReference type="Proteomes" id="UP000595070"/>
    </source>
</evidence>
<dbReference type="Pfam" id="PF07424">
    <property type="entry name" value="TrbM"/>
    <property type="match status" value="1"/>
</dbReference>
<organism evidence="1 2">
    <name type="scientific">Campylobacter peloridis</name>
    <dbReference type="NCBI Taxonomy" id="488546"/>
    <lineage>
        <taxon>Bacteria</taxon>
        <taxon>Pseudomonadati</taxon>
        <taxon>Campylobacterota</taxon>
        <taxon>Epsilonproteobacteria</taxon>
        <taxon>Campylobacterales</taxon>
        <taxon>Campylobacteraceae</taxon>
        <taxon>Campylobacter</taxon>
    </lineage>
</organism>
<dbReference type="RefSeq" id="WP_044599625.1">
    <property type="nucleotide sequence ID" value="NZ_CP063080.1"/>
</dbReference>
<geneLocation type="plasmid" evidence="1 2">
    <name>pLMG-23910-1</name>
</geneLocation>
<reference evidence="1 2" key="1">
    <citation type="submission" date="2020-10" db="EMBL/GenBank/DDBJ databases">
        <title>Campylobacter and Helicobacter PacBio genomes.</title>
        <authorList>
            <person name="Lane C."/>
        </authorList>
    </citation>
    <scope>NUCLEOTIDE SEQUENCE [LARGE SCALE GENOMIC DNA]</scope>
    <source>
        <strain evidence="1 2">2016D-0074</strain>
        <plasmid evidence="1 2">pLMG-23910-1</plasmid>
    </source>
</reference>
<dbReference type="EMBL" id="CP063080">
    <property type="protein sequence ID" value="QOQ89777.1"/>
    <property type="molecule type" value="Genomic_DNA"/>
</dbReference>
<gene>
    <name evidence="1" type="ORF">IMC75_08330</name>
</gene>
<sequence length="227" mass="26866">MKIKLISIILAMFMFSNLKAIKLDYLSGDTRYACEAMLCLASPIKPPECASAIARYFAIKFKKPWKTIQARKDFLNLCPVDNSDTEMLKYKNDILVHLDGECNLYELNKRVQSTIIGYERVCGGVGDPCELKPVYGYRINPELTQSCYLLQSSSYTDYQGFEYICPKEYIEEEAWHRGYKLKEISEQEYNLLPNNLREKYRKKINFRWKWVFYKKIFINKKCWIKND</sequence>
<evidence type="ECO:0000313" key="1">
    <source>
        <dbReference type="EMBL" id="QOQ89777.1"/>
    </source>
</evidence>
<dbReference type="InterPro" id="IPR009989">
    <property type="entry name" value="TrbM"/>
</dbReference>
<proteinExistence type="predicted"/>
<protein>
    <recommendedName>
        <fullName evidence="3">Conjugal transfer protein TrbM</fullName>
    </recommendedName>
</protein>
<dbReference type="Proteomes" id="UP000595070">
    <property type="component" value="Plasmid pLMG-23910-1"/>
</dbReference>
<keyword evidence="2" id="KW-1185">Reference proteome</keyword>
<keyword evidence="1" id="KW-0614">Plasmid</keyword>
<accession>A0ABX6TVM8</accession>